<gene>
    <name evidence="1" type="ORF">pdam_00017716</name>
</gene>
<evidence type="ECO:0000313" key="1">
    <source>
        <dbReference type="EMBL" id="RMX51584.1"/>
    </source>
</evidence>
<dbReference type="AlphaFoldDB" id="A0A3M6UDK8"/>
<comment type="caution">
    <text evidence="1">The sequence shown here is derived from an EMBL/GenBank/DDBJ whole genome shotgun (WGS) entry which is preliminary data.</text>
</comment>
<evidence type="ECO:0000313" key="2">
    <source>
        <dbReference type="Proteomes" id="UP000275408"/>
    </source>
</evidence>
<dbReference type="EMBL" id="RCHS01001748">
    <property type="protein sequence ID" value="RMX51584.1"/>
    <property type="molecule type" value="Genomic_DNA"/>
</dbReference>
<protein>
    <submittedName>
        <fullName evidence="1">Uncharacterized protein</fullName>
    </submittedName>
</protein>
<dbReference type="Proteomes" id="UP000275408">
    <property type="component" value="Unassembled WGS sequence"/>
</dbReference>
<accession>A0A3M6UDK8</accession>
<organism evidence="1 2">
    <name type="scientific">Pocillopora damicornis</name>
    <name type="common">Cauliflower coral</name>
    <name type="synonym">Millepora damicornis</name>
    <dbReference type="NCBI Taxonomy" id="46731"/>
    <lineage>
        <taxon>Eukaryota</taxon>
        <taxon>Metazoa</taxon>
        <taxon>Cnidaria</taxon>
        <taxon>Anthozoa</taxon>
        <taxon>Hexacorallia</taxon>
        <taxon>Scleractinia</taxon>
        <taxon>Astrocoeniina</taxon>
        <taxon>Pocilloporidae</taxon>
        <taxon>Pocillopora</taxon>
    </lineage>
</organism>
<name>A0A3M6UDK8_POCDA</name>
<reference evidence="1 2" key="1">
    <citation type="journal article" date="2018" name="Sci. Rep.">
        <title>Comparative analysis of the Pocillopora damicornis genome highlights role of immune system in coral evolution.</title>
        <authorList>
            <person name="Cunning R."/>
            <person name="Bay R.A."/>
            <person name="Gillette P."/>
            <person name="Baker A.C."/>
            <person name="Traylor-Knowles N."/>
        </authorList>
    </citation>
    <scope>NUCLEOTIDE SEQUENCE [LARGE SCALE GENOMIC DNA]</scope>
    <source>
        <strain evidence="1">RSMAS</strain>
        <tissue evidence="1">Whole animal</tissue>
    </source>
</reference>
<sequence>MLTTDLLQEATKNLNKPYFFNLADVGNQKVKLDPLLITQHHIALRDNNTFIISSFWTFISISSINSIGI</sequence>
<keyword evidence="2" id="KW-1185">Reference proteome</keyword>
<proteinExistence type="predicted"/>